<feature type="signal peptide" evidence="5">
    <location>
        <begin position="1"/>
        <end position="24"/>
    </location>
</feature>
<accession>A0ABP6ZJD2</accession>
<comment type="similarity">
    <text evidence="2">Belongs to the bacterial solute-binding protein 8 family.</text>
</comment>
<sequence>MRTRHRGGIAAFLTAAALVLSACGAGSDSQEAGAATGTSFEPVTIEHALGTAEITEKPERIVTLGQGSTETAIALGTVPVGIEEYPWGSDDTGYMPWIYEAVTKKGADLPKQFTGSTELDVEAIVELEPDLILAPWSGVTQEQYDLLKDIAPTIAYPETAWTITWDEQIRTIGKAMGRSADAEKLVSTIRTQLSEAARPEYKDITFSYIYNSGPGTLGVFFKGEQRVAMVSALGLTVDPVVDTLDQWEVKGTDSAAIGLENADKLKDSDLIFTFYSDAANRKEIEAQKLYRQIPAIKRGSVVAPTEQPFVTASSIINPLTVPWALERFVPLIDEAVDQL</sequence>
<dbReference type="EMBL" id="BAAAZO010000004">
    <property type="protein sequence ID" value="GAA3610579.1"/>
    <property type="molecule type" value="Genomic_DNA"/>
</dbReference>
<dbReference type="PROSITE" id="PS50983">
    <property type="entry name" value="FE_B12_PBP"/>
    <property type="match status" value="1"/>
</dbReference>
<dbReference type="Pfam" id="PF01497">
    <property type="entry name" value="Peripla_BP_2"/>
    <property type="match status" value="1"/>
</dbReference>
<name>A0ABP6ZJD2_9ACTN</name>
<dbReference type="PANTHER" id="PTHR30532">
    <property type="entry name" value="IRON III DICITRATE-BINDING PERIPLASMIC PROTEIN"/>
    <property type="match status" value="1"/>
</dbReference>
<evidence type="ECO:0000256" key="2">
    <source>
        <dbReference type="ARBA" id="ARBA00008814"/>
    </source>
</evidence>
<feature type="chain" id="PRO_5045038376" evidence="5">
    <location>
        <begin position="25"/>
        <end position="339"/>
    </location>
</feature>
<dbReference type="SUPFAM" id="SSF53807">
    <property type="entry name" value="Helical backbone' metal receptor"/>
    <property type="match status" value="1"/>
</dbReference>
<dbReference type="InterPro" id="IPR051313">
    <property type="entry name" value="Bact_iron-sidero_bind"/>
</dbReference>
<reference evidence="8" key="1">
    <citation type="journal article" date="2019" name="Int. J. Syst. Evol. Microbiol.">
        <title>The Global Catalogue of Microorganisms (GCM) 10K type strain sequencing project: providing services to taxonomists for standard genome sequencing and annotation.</title>
        <authorList>
            <consortium name="The Broad Institute Genomics Platform"/>
            <consortium name="The Broad Institute Genome Sequencing Center for Infectious Disease"/>
            <person name="Wu L."/>
            <person name="Ma J."/>
        </authorList>
    </citation>
    <scope>NUCLEOTIDE SEQUENCE [LARGE SCALE GENOMIC DNA]</scope>
    <source>
        <strain evidence="8">JCM 16902</strain>
    </source>
</reference>
<protein>
    <submittedName>
        <fullName evidence="7">Iron-siderophore ABC transporter substrate-binding protein</fullName>
    </submittedName>
</protein>
<dbReference type="PANTHER" id="PTHR30532:SF28">
    <property type="entry name" value="PETROBACTIN-BINDING PROTEIN YCLQ"/>
    <property type="match status" value="1"/>
</dbReference>
<dbReference type="RefSeq" id="WP_231482296.1">
    <property type="nucleotide sequence ID" value="NZ_BAAAZO010000004.1"/>
</dbReference>
<feature type="domain" description="Fe/B12 periplasmic-binding" evidence="6">
    <location>
        <begin position="60"/>
        <end position="336"/>
    </location>
</feature>
<evidence type="ECO:0000256" key="1">
    <source>
        <dbReference type="ARBA" id="ARBA00004196"/>
    </source>
</evidence>
<evidence type="ECO:0000256" key="4">
    <source>
        <dbReference type="ARBA" id="ARBA00022729"/>
    </source>
</evidence>
<comment type="subcellular location">
    <subcellularLocation>
        <location evidence="1">Cell envelope</location>
    </subcellularLocation>
</comment>
<dbReference type="InterPro" id="IPR002491">
    <property type="entry name" value="ABC_transptr_periplasmic_BD"/>
</dbReference>
<evidence type="ECO:0000313" key="8">
    <source>
        <dbReference type="Proteomes" id="UP001501074"/>
    </source>
</evidence>
<evidence type="ECO:0000256" key="3">
    <source>
        <dbReference type="ARBA" id="ARBA00022448"/>
    </source>
</evidence>
<keyword evidence="3" id="KW-0813">Transport</keyword>
<evidence type="ECO:0000256" key="5">
    <source>
        <dbReference type="SAM" id="SignalP"/>
    </source>
</evidence>
<dbReference type="CDD" id="cd01146">
    <property type="entry name" value="FhuD"/>
    <property type="match status" value="1"/>
</dbReference>
<comment type="caution">
    <text evidence="7">The sequence shown here is derived from an EMBL/GenBank/DDBJ whole genome shotgun (WGS) entry which is preliminary data.</text>
</comment>
<keyword evidence="4 5" id="KW-0732">Signal</keyword>
<dbReference type="Proteomes" id="UP001501074">
    <property type="component" value="Unassembled WGS sequence"/>
</dbReference>
<keyword evidence="8" id="KW-1185">Reference proteome</keyword>
<evidence type="ECO:0000259" key="6">
    <source>
        <dbReference type="PROSITE" id="PS50983"/>
    </source>
</evidence>
<dbReference type="Gene3D" id="3.40.50.1980">
    <property type="entry name" value="Nitrogenase molybdenum iron protein domain"/>
    <property type="match status" value="2"/>
</dbReference>
<organism evidence="7 8">
    <name type="scientific">Kineosporia mesophila</name>
    <dbReference type="NCBI Taxonomy" id="566012"/>
    <lineage>
        <taxon>Bacteria</taxon>
        <taxon>Bacillati</taxon>
        <taxon>Actinomycetota</taxon>
        <taxon>Actinomycetes</taxon>
        <taxon>Kineosporiales</taxon>
        <taxon>Kineosporiaceae</taxon>
        <taxon>Kineosporia</taxon>
    </lineage>
</organism>
<proteinExistence type="inferred from homology"/>
<evidence type="ECO:0000313" key="7">
    <source>
        <dbReference type="EMBL" id="GAA3610579.1"/>
    </source>
</evidence>
<dbReference type="PROSITE" id="PS51257">
    <property type="entry name" value="PROKAR_LIPOPROTEIN"/>
    <property type="match status" value="1"/>
</dbReference>
<gene>
    <name evidence="7" type="ORF">GCM10022223_28360</name>
</gene>